<keyword evidence="1" id="KW-1133">Transmembrane helix</keyword>
<dbReference type="EMBL" id="FRCY01000003">
    <property type="protein sequence ID" value="SHM72134.1"/>
    <property type="molecule type" value="Genomic_DNA"/>
</dbReference>
<dbReference type="AlphaFoldDB" id="A0A1M7L343"/>
<reference evidence="2 3" key="1">
    <citation type="submission" date="2016-11" db="EMBL/GenBank/DDBJ databases">
        <authorList>
            <person name="Jaros S."/>
            <person name="Januszkiewicz K."/>
            <person name="Wedrychowicz H."/>
        </authorList>
    </citation>
    <scope>NUCLEOTIDE SEQUENCE [LARGE SCALE GENOMIC DNA]</scope>
    <source>
        <strain evidence="2 3">CGMCC 1.6102</strain>
    </source>
</reference>
<evidence type="ECO:0000313" key="2">
    <source>
        <dbReference type="EMBL" id="SHM72134.1"/>
    </source>
</evidence>
<feature type="transmembrane region" description="Helical" evidence="1">
    <location>
        <begin position="26"/>
        <end position="45"/>
    </location>
</feature>
<sequence length="46" mass="5186">MINGIATQYNAGKVLKIRIGSNRKKFFGCILLCVVNFLADIRLLIF</sequence>
<accession>A0A1M7L343</accession>
<keyword evidence="1" id="KW-0472">Membrane</keyword>
<proteinExistence type="predicted"/>
<protein>
    <submittedName>
        <fullName evidence="2">Uncharacterized protein</fullName>
    </submittedName>
</protein>
<name>A0A1M7L343_9BACT</name>
<dbReference type="Proteomes" id="UP000184513">
    <property type="component" value="Unassembled WGS sequence"/>
</dbReference>
<keyword evidence="1" id="KW-0812">Transmembrane</keyword>
<dbReference type="STRING" id="388280.SAMN04488057_10378"/>
<organism evidence="2 3">
    <name type="scientific">Cyclobacterium lianum</name>
    <dbReference type="NCBI Taxonomy" id="388280"/>
    <lineage>
        <taxon>Bacteria</taxon>
        <taxon>Pseudomonadati</taxon>
        <taxon>Bacteroidota</taxon>
        <taxon>Cytophagia</taxon>
        <taxon>Cytophagales</taxon>
        <taxon>Cyclobacteriaceae</taxon>
        <taxon>Cyclobacterium</taxon>
    </lineage>
</organism>
<keyword evidence="3" id="KW-1185">Reference proteome</keyword>
<evidence type="ECO:0000313" key="3">
    <source>
        <dbReference type="Proteomes" id="UP000184513"/>
    </source>
</evidence>
<evidence type="ECO:0000256" key="1">
    <source>
        <dbReference type="SAM" id="Phobius"/>
    </source>
</evidence>
<gene>
    <name evidence="2" type="ORF">SAMN04488057_10378</name>
</gene>